<evidence type="ECO:0000313" key="4">
    <source>
        <dbReference type="Proteomes" id="UP000681720"/>
    </source>
</evidence>
<evidence type="ECO:0000313" key="3">
    <source>
        <dbReference type="EMBL" id="CAF4793253.1"/>
    </source>
</evidence>
<feature type="non-terminal residue" evidence="2">
    <location>
        <position position="60"/>
    </location>
</feature>
<proteinExistence type="predicted"/>
<dbReference type="Gene3D" id="1.20.5.1160">
    <property type="entry name" value="Vasodilator-stimulated phosphoprotein"/>
    <property type="match status" value="1"/>
</dbReference>
<reference evidence="2" key="1">
    <citation type="submission" date="2021-02" db="EMBL/GenBank/DDBJ databases">
        <authorList>
            <person name="Nowell W R."/>
        </authorList>
    </citation>
    <scope>NUCLEOTIDE SEQUENCE</scope>
</reference>
<accession>A0A8S3ATN5</accession>
<dbReference type="Proteomes" id="UP000681720">
    <property type="component" value="Unassembled WGS sequence"/>
</dbReference>
<evidence type="ECO:0000256" key="1">
    <source>
        <dbReference type="SAM" id="Coils"/>
    </source>
</evidence>
<dbReference type="EMBL" id="CAJOBH010138450">
    <property type="protein sequence ID" value="CAF4793253.1"/>
    <property type="molecule type" value="Genomic_DNA"/>
</dbReference>
<keyword evidence="1" id="KW-0175">Coiled coil</keyword>
<dbReference type="Proteomes" id="UP000681967">
    <property type="component" value="Unassembled WGS sequence"/>
</dbReference>
<dbReference type="AlphaFoldDB" id="A0A8S3ATN5"/>
<gene>
    <name evidence="3" type="ORF">BYL167_LOCUS47815</name>
    <name evidence="2" type="ORF">GIL414_LOCUS45186</name>
</gene>
<dbReference type="EMBL" id="CAJOBJ010138338">
    <property type="protein sequence ID" value="CAF4752008.1"/>
    <property type="molecule type" value="Genomic_DNA"/>
</dbReference>
<feature type="coiled-coil region" evidence="1">
    <location>
        <begin position="8"/>
        <end position="35"/>
    </location>
</feature>
<organism evidence="2 4">
    <name type="scientific">Rotaria magnacalcarata</name>
    <dbReference type="NCBI Taxonomy" id="392030"/>
    <lineage>
        <taxon>Eukaryota</taxon>
        <taxon>Metazoa</taxon>
        <taxon>Spiralia</taxon>
        <taxon>Gnathifera</taxon>
        <taxon>Rotifera</taxon>
        <taxon>Eurotatoria</taxon>
        <taxon>Bdelloidea</taxon>
        <taxon>Philodinida</taxon>
        <taxon>Philodinidae</taxon>
        <taxon>Rotaria</taxon>
    </lineage>
</organism>
<name>A0A8S3ATN5_9BILA</name>
<feature type="non-terminal residue" evidence="2">
    <location>
        <position position="1"/>
    </location>
</feature>
<protein>
    <submittedName>
        <fullName evidence="2">Uncharacterized protein</fullName>
    </submittedName>
</protein>
<comment type="caution">
    <text evidence="2">The sequence shown here is derived from an EMBL/GenBank/DDBJ whole genome shotgun (WGS) entry which is preliminary data.</text>
</comment>
<sequence length="60" mass="6959">VREARRIIDETAKDRAAAELRAKRAEEETLKFKDKYETLLAGRDSDRQKIDALQKQLADN</sequence>
<evidence type="ECO:0000313" key="2">
    <source>
        <dbReference type="EMBL" id="CAF4752008.1"/>
    </source>
</evidence>